<evidence type="ECO:0000259" key="5">
    <source>
        <dbReference type="PROSITE" id="PS50211"/>
    </source>
</evidence>
<proteinExistence type="inferred from homology"/>
<feature type="non-terminal residue" evidence="6">
    <location>
        <position position="295"/>
    </location>
</feature>
<dbReference type="PANTHER" id="PTHR28544">
    <property type="entry name" value="PROTEIN FAM45A-RELATED"/>
    <property type="match status" value="1"/>
</dbReference>
<dbReference type="GO" id="GO:0005085">
    <property type="term" value="F:guanyl-nucleotide exchange factor activity"/>
    <property type="evidence" value="ECO:0007669"/>
    <property type="project" value="UniProtKB-KW"/>
</dbReference>
<dbReference type="Pfam" id="PF08616">
    <property type="entry name" value="SPA"/>
    <property type="match status" value="1"/>
</dbReference>
<dbReference type="PANTHER" id="PTHR28544:SF1">
    <property type="entry name" value="DENN DOMAIN-CONTAINING PROTEIN 10-RELATED"/>
    <property type="match status" value="1"/>
</dbReference>
<sequence>MASLTDLISAGIIEKDTNNDILWTWTYPSMPAVYKTLIMSKCGLDSDHGHHLVSFYYFHHHQSWFYLHHTDVFELPNLPKVKQFVILLQTRDFNPEKYENLSRILSKTFSETGNPADMLQLYLSVLVKGMCSTEDNGTFIVRQFDKVAAYSCVPAKDVVKTFGLETILIYTALLLKKRIVVYHHGLDTLLWFVRALPAFVWHRQDWSIIYPYMQLTNNEISELLSLPTYVAGFRDAAVEGRMELYDLFVNLPAIEITIAPHAKEIFAMTKTHKEIAVFMSRQADNTELNDKMFIK</sequence>
<evidence type="ECO:0000313" key="6">
    <source>
        <dbReference type="EMBL" id="KFM70711.1"/>
    </source>
</evidence>
<protein>
    <submittedName>
        <fullName evidence="6">Protein FAM45A</fullName>
    </submittedName>
</protein>
<keyword evidence="3" id="KW-0344">Guanine-nucleotide releasing factor</keyword>
<comment type="subcellular location">
    <subcellularLocation>
        <location evidence="1">Late endosome</location>
    </subcellularLocation>
</comment>
<evidence type="ECO:0000256" key="3">
    <source>
        <dbReference type="ARBA" id="ARBA00022658"/>
    </source>
</evidence>
<dbReference type="InterPro" id="IPR037516">
    <property type="entry name" value="Tripartite_DENN"/>
</dbReference>
<dbReference type="GO" id="GO:0015031">
    <property type="term" value="P:protein transport"/>
    <property type="evidence" value="ECO:0007669"/>
    <property type="project" value="TreeGrafter"/>
</dbReference>
<dbReference type="GO" id="GO:0031267">
    <property type="term" value="F:small GTPase binding"/>
    <property type="evidence" value="ECO:0007669"/>
    <property type="project" value="TreeGrafter"/>
</dbReference>
<dbReference type="EMBL" id="KK117527">
    <property type="protein sequence ID" value="KFM70711.1"/>
    <property type="molecule type" value="Genomic_DNA"/>
</dbReference>
<dbReference type="InterPro" id="IPR042431">
    <property type="entry name" value="FAM45"/>
</dbReference>
<dbReference type="STRING" id="407821.A0A087U022"/>
<evidence type="ECO:0000256" key="4">
    <source>
        <dbReference type="ARBA" id="ARBA00022753"/>
    </source>
</evidence>
<dbReference type="OMA" id="HKDIAMF"/>
<dbReference type="OrthoDB" id="66409at2759"/>
<dbReference type="PROSITE" id="PS50211">
    <property type="entry name" value="DENN"/>
    <property type="match status" value="1"/>
</dbReference>
<name>A0A087U022_STEMI</name>
<evidence type="ECO:0000256" key="1">
    <source>
        <dbReference type="ARBA" id="ARBA00004603"/>
    </source>
</evidence>
<feature type="domain" description="UDENN" evidence="5">
    <location>
        <begin position="1"/>
        <end position="295"/>
    </location>
</feature>
<keyword evidence="4" id="KW-0967">Endosome</keyword>
<organism evidence="6 7">
    <name type="scientific">Stegodyphus mimosarum</name>
    <name type="common">African social velvet spider</name>
    <dbReference type="NCBI Taxonomy" id="407821"/>
    <lineage>
        <taxon>Eukaryota</taxon>
        <taxon>Metazoa</taxon>
        <taxon>Ecdysozoa</taxon>
        <taxon>Arthropoda</taxon>
        <taxon>Chelicerata</taxon>
        <taxon>Arachnida</taxon>
        <taxon>Araneae</taxon>
        <taxon>Araneomorphae</taxon>
        <taxon>Entelegynae</taxon>
        <taxon>Eresoidea</taxon>
        <taxon>Eresidae</taxon>
        <taxon>Stegodyphus</taxon>
    </lineage>
</organism>
<dbReference type="Proteomes" id="UP000054359">
    <property type="component" value="Unassembled WGS sequence"/>
</dbReference>
<reference evidence="6 7" key="1">
    <citation type="submission" date="2013-11" db="EMBL/GenBank/DDBJ databases">
        <title>Genome sequencing of Stegodyphus mimosarum.</title>
        <authorList>
            <person name="Bechsgaard J."/>
        </authorList>
    </citation>
    <scope>NUCLEOTIDE SEQUENCE [LARGE SCALE GENOMIC DNA]</scope>
</reference>
<keyword evidence="7" id="KW-1185">Reference proteome</keyword>
<dbReference type="AlphaFoldDB" id="A0A087U022"/>
<accession>A0A087U022</accession>
<gene>
    <name evidence="6" type="ORF">X975_22471</name>
</gene>
<dbReference type="GO" id="GO:0005770">
    <property type="term" value="C:late endosome"/>
    <property type="evidence" value="ECO:0007669"/>
    <property type="project" value="UniProtKB-SubCell"/>
</dbReference>
<evidence type="ECO:0000256" key="2">
    <source>
        <dbReference type="ARBA" id="ARBA00008641"/>
    </source>
</evidence>
<dbReference type="GO" id="GO:2000641">
    <property type="term" value="P:regulation of early endosome to late endosome transport"/>
    <property type="evidence" value="ECO:0007669"/>
    <property type="project" value="TreeGrafter"/>
</dbReference>
<comment type="similarity">
    <text evidence="2">Belongs to the DENND10 family.</text>
</comment>
<evidence type="ECO:0000313" key="7">
    <source>
        <dbReference type="Proteomes" id="UP000054359"/>
    </source>
</evidence>